<dbReference type="CDD" id="cd06223">
    <property type="entry name" value="PRTases_typeI"/>
    <property type="match status" value="1"/>
</dbReference>
<dbReference type="InterPro" id="IPR000836">
    <property type="entry name" value="PRTase_dom"/>
</dbReference>
<gene>
    <name evidence="2" type="ORF">SAMN05421769_0004</name>
</gene>
<dbReference type="InterPro" id="IPR029057">
    <property type="entry name" value="PRTase-like"/>
</dbReference>
<dbReference type="Proteomes" id="UP000184782">
    <property type="component" value="Unassembled WGS sequence"/>
</dbReference>
<dbReference type="STRING" id="59733.SAMN05421769_0004"/>
<dbReference type="EMBL" id="FSRQ01000001">
    <property type="protein sequence ID" value="SIN79226.1"/>
    <property type="molecule type" value="Genomic_DNA"/>
</dbReference>
<feature type="domain" description="PRTase-CE" evidence="1">
    <location>
        <begin position="39"/>
        <end position="261"/>
    </location>
</feature>
<dbReference type="InterPro" id="IPR056920">
    <property type="entry name" value="PRTase-CE"/>
</dbReference>
<accession>A0A1N6E899</accession>
<dbReference type="Gene3D" id="3.40.50.2020">
    <property type="match status" value="1"/>
</dbReference>
<keyword evidence="3" id="KW-1185">Reference proteome</keyword>
<dbReference type="SUPFAM" id="SSF53271">
    <property type="entry name" value="PRTase-like"/>
    <property type="match status" value="1"/>
</dbReference>
<protein>
    <recommendedName>
        <fullName evidence="1">PRTase-CE domain-containing protein</fullName>
    </recommendedName>
</protein>
<dbReference type="RefSeq" id="WP_074227975.1">
    <property type="nucleotide sequence ID" value="NZ_FSRQ01000001.1"/>
</dbReference>
<dbReference type="Pfam" id="PF24390">
    <property type="entry name" value="PRTase-CE"/>
    <property type="match status" value="1"/>
</dbReference>
<dbReference type="OrthoDB" id="2084254at2"/>
<proteinExistence type="predicted"/>
<sequence length="276" mass="32319">MTPKQLLELDKIITKKEWVDNPLHTSVNNKLFKLLNRLDNDEVTLILELLQKFTWISNSQYDKKILDVFRKIDSNIIKSCKKLYFFPIVKPRDSKKLKSGLSIIYPIVGILNYIEEFDHVNTGNIISNFQQLKRITLKEDEYLILVDDFIGSGKTFEDCYNQIQQYSIPNEKIIICTLAIQEDGLELIQKYGFSVYYSHIEKKGISNNYVGDEIITRISKMTLIEKKLKYNPSYSLGFEKSEGLISMIKTPNNTFPVFWHEYVEGEEVMKAPFPRY</sequence>
<name>A0A1N6E899_9FLAO</name>
<dbReference type="AlphaFoldDB" id="A0A1N6E899"/>
<reference evidence="3" key="1">
    <citation type="submission" date="2016-12" db="EMBL/GenBank/DDBJ databases">
        <authorList>
            <person name="Varghese N."/>
            <person name="Submissions S."/>
        </authorList>
    </citation>
    <scope>NUCLEOTIDE SEQUENCE [LARGE SCALE GENOMIC DNA]</scope>
    <source>
        <strain evidence="3">DSM 16779</strain>
    </source>
</reference>
<evidence type="ECO:0000313" key="2">
    <source>
        <dbReference type="EMBL" id="SIN79226.1"/>
    </source>
</evidence>
<organism evidence="2 3">
    <name type="scientific">Chryseobacterium scophthalmum</name>
    <dbReference type="NCBI Taxonomy" id="59733"/>
    <lineage>
        <taxon>Bacteria</taxon>
        <taxon>Pseudomonadati</taxon>
        <taxon>Bacteroidota</taxon>
        <taxon>Flavobacteriia</taxon>
        <taxon>Flavobacteriales</taxon>
        <taxon>Weeksellaceae</taxon>
        <taxon>Chryseobacterium group</taxon>
        <taxon>Chryseobacterium</taxon>
    </lineage>
</organism>
<evidence type="ECO:0000313" key="3">
    <source>
        <dbReference type="Proteomes" id="UP000184782"/>
    </source>
</evidence>
<evidence type="ECO:0000259" key="1">
    <source>
        <dbReference type="Pfam" id="PF24390"/>
    </source>
</evidence>